<feature type="transmembrane region" description="Helical" evidence="1">
    <location>
        <begin position="6"/>
        <end position="28"/>
    </location>
</feature>
<proteinExistence type="predicted"/>
<evidence type="ECO:0000313" key="3">
    <source>
        <dbReference type="Proteomes" id="UP000230304"/>
    </source>
</evidence>
<dbReference type="EMBL" id="PEUA01000068">
    <property type="protein sequence ID" value="PIV41748.1"/>
    <property type="molecule type" value="Genomic_DNA"/>
</dbReference>
<reference evidence="3" key="1">
    <citation type="submission" date="2017-09" db="EMBL/GenBank/DDBJ databases">
        <title>Depth-based differentiation of microbial function through sediment-hosted aquifers and enrichment of novel symbionts in the deep terrestrial subsurface.</title>
        <authorList>
            <person name="Probst A.J."/>
            <person name="Ladd B."/>
            <person name="Jarett J.K."/>
            <person name="Geller-Mcgrath D.E."/>
            <person name="Sieber C.M.K."/>
            <person name="Emerson J.B."/>
            <person name="Anantharaman K."/>
            <person name="Thomas B.C."/>
            <person name="Malmstrom R."/>
            <person name="Stieglmeier M."/>
            <person name="Klingl A."/>
            <person name="Woyke T."/>
            <person name="Ryan C.M."/>
            <person name="Banfield J.F."/>
        </authorList>
    </citation>
    <scope>NUCLEOTIDE SEQUENCE [LARGE SCALE GENOMIC DNA]</scope>
</reference>
<feature type="transmembrane region" description="Helical" evidence="1">
    <location>
        <begin position="35"/>
        <end position="54"/>
    </location>
</feature>
<organism evidence="2 3">
    <name type="scientific">Candidatus Nealsonbacteria bacterium CG02_land_8_20_14_3_00_40_11</name>
    <dbReference type="NCBI Taxonomy" id="1974700"/>
    <lineage>
        <taxon>Bacteria</taxon>
        <taxon>Candidatus Nealsoniibacteriota</taxon>
    </lineage>
</organism>
<sequence length="114" mass="13238">MLKKFLLLVLGLYFLTLLQTSFSVFFDVRGIVPNLVFVAVIFLSLFTSPGLWWGEISAFIGGFYLDVFSFSITGFFGLYTLILVSSALFIRFIFKRHIKIPEPRRRVEKRIYPL</sequence>
<keyword evidence="1" id="KW-1133">Transmembrane helix</keyword>
<keyword evidence="1" id="KW-0812">Transmembrane</keyword>
<gene>
    <name evidence="2" type="ORF">COS26_03085</name>
</gene>
<evidence type="ECO:0000256" key="1">
    <source>
        <dbReference type="SAM" id="Phobius"/>
    </source>
</evidence>
<protein>
    <recommendedName>
        <fullName evidence="4">Rod shape-determining protein MreD</fullName>
    </recommendedName>
</protein>
<evidence type="ECO:0000313" key="2">
    <source>
        <dbReference type="EMBL" id="PIV41748.1"/>
    </source>
</evidence>
<keyword evidence="1" id="KW-0472">Membrane</keyword>
<comment type="caution">
    <text evidence="2">The sequence shown here is derived from an EMBL/GenBank/DDBJ whole genome shotgun (WGS) entry which is preliminary data.</text>
</comment>
<name>A0A2M7D778_9BACT</name>
<dbReference type="AlphaFoldDB" id="A0A2M7D778"/>
<dbReference type="Proteomes" id="UP000230304">
    <property type="component" value="Unassembled WGS sequence"/>
</dbReference>
<accession>A0A2M7D778</accession>
<feature type="transmembrane region" description="Helical" evidence="1">
    <location>
        <begin position="74"/>
        <end position="94"/>
    </location>
</feature>
<evidence type="ECO:0008006" key="4">
    <source>
        <dbReference type="Google" id="ProtNLM"/>
    </source>
</evidence>